<proteinExistence type="predicted"/>
<name>A0A6N9HIF0_9BURK</name>
<comment type="caution">
    <text evidence="1">The sequence shown here is derived from an EMBL/GenBank/DDBJ whole genome shotgun (WGS) entry which is preliminary data.</text>
</comment>
<keyword evidence="2" id="KW-1185">Reference proteome</keyword>
<evidence type="ECO:0000313" key="1">
    <source>
        <dbReference type="EMBL" id="MYN02873.1"/>
    </source>
</evidence>
<gene>
    <name evidence="1" type="ORF">GTP41_12260</name>
</gene>
<dbReference type="AlphaFoldDB" id="A0A6N9HIF0"/>
<dbReference type="EMBL" id="WWCJ01000007">
    <property type="protein sequence ID" value="MYN02873.1"/>
    <property type="molecule type" value="Genomic_DNA"/>
</dbReference>
<dbReference type="Proteomes" id="UP000448575">
    <property type="component" value="Unassembled WGS sequence"/>
</dbReference>
<dbReference type="RefSeq" id="WP_161025845.1">
    <property type="nucleotide sequence ID" value="NZ_WWCJ01000007.1"/>
</dbReference>
<evidence type="ECO:0008006" key="3">
    <source>
        <dbReference type="Google" id="ProtNLM"/>
    </source>
</evidence>
<reference evidence="1 2" key="1">
    <citation type="submission" date="2019-12" db="EMBL/GenBank/DDBJ databases">
        <title>Novel species isolated from a subtropical stream in China.</title>
        <authorList>
            <person name="Lu H."/>
        </authorList>
    </citation>
    <scope>NUCLEOTIDE SEQUENCE [LARGE SCALE GENOMIC DNA]</scope>
    <source>
        <strain evidence="1 2">DS3</strain>
    </source>
</reference>
<accession>A0A6N9HIF0</accession>
<protein>
    <recommendedName>
        <fullName evidence="3">Haem-binding uptake Tiki superfamily ChaN domain-containing protein</fullName>
    </recommendedName>
</protein>
<sequence length="241" mass="27246">MIMVITLAVLQAAHAGNWPKDLRKAEVETATLRVKMPTDLKVRQDLINKLQYLGNYRMFLGDSVGALEALDEARELMAYPIRQQADDGLRLASATAEDAIAAIVRAARDHRIVILNESHHVPMHRAFAMRLARELKKLGFTYLACETFEDLQPMSKGYVARDTGFYSNDPVFANLLRDAANDGWTMVQYEPFDERPREQGEAANIFERTFARDPGARVFVLVGYGHLKTRGQAPMRIPNRL</sequence>
<evidence type="ECO:0000313" key="2">
    <source>
        <dbReference type="Proteomes" id="UP000448575"/>
    </source>
</evidence>
<organism evidence="1 2">
    <name type="scientific">Pseudoduganella guangdongensis</name>
    <dbReference type="NCBI Taxonomy" id="2692179"/>
    <lineage>
        <taxon>Bacteria</taxon>
        <taxon>Pseudomonadati</taxon>
        <taxon>Pseudomonadota</taxon>
        <taxon>Betaproteobacteria</taxon>
        <taxon>Burkholderiales</taxon>
        <taxon>Oxalobacteraceae</taxon>
        <taxon>Telluria group</taxon>
        <taxon>Pseudoduganella</taxon>
    </lineage>
</organism>